<evidence type="ECO:0000256" key="1">
    <source>
        <dbReference type="ARBA" id="ARBA00004141"/>
    </source>
</evidence>
<dbReference type="EMBL" id="CALNXI010002871">
    <property type="protein sequence ID" value="CAH3191215.1"/>
    <property type="molecule type" value="Genomic_DNA"/>
</dbReference>
<feature type="transmembrane region" description="Helical" evidence="3">
    <location>
        <begin position="44"/>
        <end position="67"/>
    </location>
</feature>
<feature type="compositionally biased region" description="Basic and acidic residues" evidence="2">
    <location>
        <begin position="759"/>
        <end position="778"/>
    </location>
</feature>
<feature type="transmembrane region" description="Helical" evidence="3">
    <location>
        <begin position="79"/>
        <end position="98"/>
    </location>
</feature>
<feature type="transmembrane region" description="Helical" evidence="3">
    <location>
        <begin position="232"/>
        <end position="252"/>
    </location>
</feature>
<proteinExistence type="predicted"/>
<feature type="transmembrane region" description="Helical" evidence="3">
    <location>
        <begin position="20"/>
        <end position="38"/>
    </location>
</feature>
<feature type="transmembrane region" description="Helical" evidence="3">
    <location>
        <begin position="726"/>
        <end position="748"/>
    </location>
</feature>
<feature type="domain" description="Major facilitator superfamily (MFS) profile" evidence="4">
    <location>
        <begin position="1"/>
        <end position="347"/>
    </location>
</feature>
<feature type="domain" description="Major facilitator superfamily (MFS) profile" evidence="4">
    <location>
        <begin position="357"/>
        <end position="752"/>
    </location>
</feature>
<feature type="transmembrane region" description="Helical" evidence="3">
    <location>
        <begin position="698"/>
        <end position="720"/>
    </location>
</feature>
<dbReference type="Pfam" id="PF07690">
    <property type="entry name" value="MFS_1"/>
    <property type="match status" value="2"/>
</dbReference>
<feature type="transmembrane region" description="Helical" evidence="3">
    <location>
        <begin position="607"/>
        <end position="625"/>
    </location>
</feature>
<dbReference type="InterPro" id="IPR036259">
    <property type="entry name" value="MFS_trans_sf"/>
</dbReference>
<keyword evidence="3" id="KW-0472">Membrane</keyword>
<feature type="transmembrane region" description="Helical" evidence="3">
    <location>
        <begin position="484"/>
        <end position="503"/>
    </location>
</feature>
<reference evidence="5 6" key="1">
    <citation type="submission" date="2022-05" db="EMBL/GenBank/DDBJ databases">
        <authorList>
            <consortium name="Genoscope - CEA"/>
            <person name="William W."/>
        </authorList>
    </citation>
    <scope>NUCLEOTIDE SEQUENCE [LARGE SCALE GENOMIC DNA]</scope>
</reference>
<dbReference type="PROSITE" id="PS50850">
    <property type="entry name" value="MFS"/>
    <property type="match status" value="2"/>
</dbReference>
<protein>
    <recommendedName>
        <fullName evidence="4">Major facilitator superfamily (MFS) profile domain-containing protein</fullName>
    </recommendedName>
</protein>
<evidence type="ECO:0000259" key="4">
    <source>
        <dbReference type="PROSITE" id="PS50850"/>
    </source>
</evidence>
<dbReference type="InterPro" id="IPR011701">
    <property type="entry name" value="MFS"/>
</dbReference>
<evidence type="ECO:0000313" key="6">
    <source>
        <dbReference type="Proteomes" id="UP001159427"/>
    </source>
</evidence>
<evidence type="ECO:0000313" key="5">
    <source>
        <dbReference type="EMBL" id="CAH3191215.1"/>
    </source>
</evidence>
<dbReference type="PANTHER" id="PTHR11360">
    <property type="entry name" value="MONOCARBOXYLATE TRANSPORTER"/>
    <property type="match status" value="1"/>
</dbReference>
<comment type="subcellular location">
    <subcellularLocation>
        <location evidence="1">Membrane</location>
        <topology evidence="1">Multi-pass membrane protein</topology>
    </subcellularLocation>
</comment>
<feature type="transmembrane region" description="Helical" evidence="3">
    <location>
        <begin position="201"/>
        <end position="220"/>
    </location>
</feature>
<accession>A0ABN8SHS0</accession>
<comment type="caution">
    <text evidence="5">The sequence shown here is derived from an EMBL/GenBank/DDBJ whole genome shotgun (WGS) entry which is preliminary data.</text>
</comment>
<dbReference type="SUPFAM" id="SSF103473">
    <property type="entry name" value="MFS general substrate transporter"/>
    <property type="match status" value="2"/>
</dbReference>
<feature type="transmembrane region" description="Helical" evidence="3">
    <location>
        <begin position="562"/>
        <end position="587"/>
    </location>
</feature>
<organism evidence="5 6">
    <name type="scientific">Porites evermanni</name>
    <dbReference type="NCBI Taxonomy" id="104178"/>
    <lineage>
        <taxon>Eukaryota</taxon>
        <taxon>Metazoa</taxon>
        <taxon>Cnidaria</taxon>
        <taxon>Anthozoa</taxon>
        <taxon>Hexacorallia</taxon>
        <taxon>Scleractinia</taxon>
        <taxon>Fungiina</taxon>
        <taxon>Poritidae</taxon>
        <taxon>Porites</taxon>
    </lineage>
</organism>
<feature type="transmembrane region" description="Helical" evidence="3">
    <location>
        <begin position="161"/>
        <end position="189"/>
    </location>
</feature>
<dbReference type="InterPro" id="IPR020846">
    <property type="entry name" value="MFS_dom"/>
</dbReference>
<feature type="transmembrane region" description="Helical" evidence="3">
    <location>
        <begin position="110"/>
        <end position="129"/>
    </location>
</feature>
<feature type="transmembrane region" description="Helical" evidence="3">
    <location>
        <begin position="515"/>
        <end position="533"/>
    </location>
</feature>
<dbReference type="InterPro" id="IPR050327">
    <property type="entry name" value="Proton-linked_MCT"/>
</dbReference>
<feature type="transmembrane region" description="Helical" evidence="3">
    <location>
        <begin position="356"/>
        <end position="385"/>
    </location>
</feature>
<keyword evidence="3" id="KW-1133">Transmembrane helix</keyword>
<feature type="transmembrane region" description="Helical" evidence="3">
    <location>
        <begin position="258"/>
        <end position="281"/>
    </location>
</feature>
<feature type="transmembrane region" description="Helical" evidence="3">
    <location>
        <begin position="425"/>
        <end position="443"/>
    </location>
</feature>
<dbReference type="PANTHER" id="PTHR11360:SF251">
    <property type="entry name" value="MAJOR FACILITATOR SUPERFAMILY (MFS) PROFILE DOMAIN-CONTAINING PROTEIN"/>
    <property type="match status" value="1"/>
</dbReference>
<feature type="transmembrane region" description="Helical" evidence="3">
    <location>
        <begin position="449"/>
        <end position="472"/>
    </location>
</feature>
<dbReference type="Gene3D" id="1.20.1250.20">
    <property type="entry name" value="MFS general substrate transporter like domains"/>
    <property type="match status" value="3"/>
</dbReference>
<feature type="compositionally biased region" description="Polar residues" evidence="2">
    <location>
        <begin position="779"/>
        <end position="790"/>
    </location>
</feature>
<feature type="region of interest" description="Disordered" evidence="2">
    <location>
        <begin position="759"/>
        <end position="790"/>
    </location>
</feature>
<keyword evidence="3" id="KW-0812">Transmembrane</keyword>
<feature type="transmembrane region" description="Helical" evidence="3">
    <location>
        <begin position="637"/>
        <end position="657"/>
    </location>
</feature>
<dbReference type="CDD" id="cd17352">
    <property type="entry name" value="MFS_MCT_SLC16"/>
    <property type="match status" value="1"/>
</dbReference>
<name>A0ABN8SHS0_9CNID</name>
<gene>
    <name evidence="5" type="ORF">PEVE_00021456</name>
</gene>
<sequence>MTWLASPLPGYLCDRVGCRVTNFIGGTLCVTGLVLTSFSHSLNVMYFTHSLVFGFGVCFIYNCSYLVIAQYFKENLSMATGIVALGASVGVLFTGPLLQVLLDLFGWRGTYRVVAACFTLVCILSLTYNPNVQKITHTKLLSSSEDPASDQRSGISLYCSVWAFPTFAASVMSFMFGSLGMYIPYIYLVKYSEDNGITAQAASRLFIFIGLASSLGRIITGKLCNNKKVNPVFIHQASMLLASLSAFLLQFATKYGYLIVFSIVYGFSDGVFIASQCFILLSCVDAKRTTASFCINNVLYSFTAAAGGPIAGLIADQTESYVYSFYMTGAQDRDRHESLLKLWRCFRNKHHQDSAWSWVVCISAAICNALNLGFVLSFGVLFPVLLDYFNETRERTALVGSLALGMTWFASPLPGYLSDRFGCRITNFIGGALCVTGLAMTSFSHNLNLMYFTHSLVFGLGVCFIYNCSYLVTAQYFKEKLSMATGIVALGASVGVLFTGPLLQVLLDSFGWRGTYRVAAAYFTIVCILSLTYNPNVQKTTEIEFINNNEDTERGERSGISLYCSVWTFPTFAASVMSFVFGSFGMYIPYIYLVEYSEDNGITAQDASLLFIYIGLSSSLGRIITGKVCNNKNVNPVFMHQASMLLASISAFLLQFATKYGYLIIFSAVYGFSDGVFIATQCFILLSCVDAKRTTASFCINNVLYSFTAAAGGPIAGLIVDQTGSYVYSFYMTGAVLLAAFLIPMVLIPINHRKARVRPLESHSKDDMVTAKSKRPETGQDQTTLGETPT</sequence>
<dbReference type="Proteomes" id="UP001159427">
    <property type="component" value="Unassembled WGS sequence"/>
</dbReference>
<feature type="transmembrane region" description="Helical" evidence="3">
    <location>
        <begin position="397"/>
        <end position="418"/>
    </location>
</feature>
<feature type="transmembrane region" description="Helical" evidence="3">
    <location>
        <begin position="663"/>
        <end position="686"/>
    </location>
</feature>
<evidence type="ECO:0000256" key="3">
    <source>
        <dbReference type="SAM" id="Phobius"/>
    </source>
</evidence>
<keyword evidence="6" id="KW-1185">Reference proteome</keyword>
<evidence type="ECO:0000256" key="2">
    <source>
        <dbReference type="SAM" id="MobiDB-lite"/>
    </source>
</evidence>